<feature type="compositionally biased region" description="Low complexity" evidence="1">
    <location>
        <begin position="17"/>
        <end position="31"/>
    </location>
</feature>
<reference evidence="2 3" key="1">
    <citation type="submission" date="2017-06" db="EMBL/GenBank/DDBJ databases">
        <title>Ant-infecting Ophiocordyceps genomes reveal a high diversity of potential behavioral manipulation genes and a possible major role for enterotoxins.</title>
        <authorList>
            <person name="De Bekker C."/>
            <person name="Evans H.C."/>
            <person name="Brachmann A."/>
            <person name="Hughes D.P."/>
        </authorList>
    </citation>
    <scope>NUCLEOTIDE SEQUENCE [LARGE SCALE GENOMIC DNA]</scope>
    <source>
        <strain evidence="2 3">Map16</strain>
    </source>
</reference>
<evidence type="ECO:0000313" key="3">
    <source>
        <dbReference type="Proteomes" id="UP000226431"/>
    </source>
</evidence>
<name>A0A2C5Y732_9HYPO</name>
<feature type="region of interest" description="Disordered" evidence="1">
    <location>
        <begin position="1"/>
        <end position="60"/>
    </location>
</feature>
<evidence type="ECO:0000313" key="2">
    <source>
        <dbReference type="EMBL" id="PHH63250.1"/>
    </source>
</evidence>
<feature type="compositionally biased region" description="Low complexity" evidence="1">
    <location>
        <begin position="41"/>
        <end position="52"/>
    </location>
</feature>
<gene>
    <name evidence="2" type="ORF">CDD80_1235</name>
</gene>
<keyword evidence="3" id="KW-1185">Reference proteome</keyword>
<dbReference type="AlphaFoldDB" id="A0A2C5Y732"/>
<sequence length="89" mass="9448">MTVISHGARSVGIEAWPPSGNSGSYPGSAPGCHPGNPAPASSSMRSSLQQSSTVRNMEAMPRLLPLRRDFDRRAASLSEPGMRFLLPGR</sequence>
<organism evidence="2 3">
    <name type="scientific">Ophiocordyceps camponoti-rufipedis</name>
    <dbReference type="NCBI Taxonomy" id="2004952"/>
    <lineage>
        <taxon>Eukaryota</taxon>
        <taxon>Fungi</taxon>
        <taxon>Dikarya</taxon>
        <taxon>Ascomycota</taxon>
        <taxon>Pezizomycotina</taxon>
        <taxon>Sordariomycetes</taxon>
        <taxon>Hypocreomycetidae</taxon>
        <taxon>Hypocreales</taxon>
        <taxon>Ophiocordycipitaceae</taxon>
        <taxon>Ophiocordyceps</taxon>
    </lineage>
</organism>
<dbReference type="Proteomes" id="UP000226431">
    <property type="component" value="Unassembled WGS sequence"/>
</dbReference>
<dbReference type="EMBL" id="NJES01001488">
    <property type="protein sequence ID" value="PHH63250.1"/>
    <property type="molecule type" value="Genomic_DNA"/>
</dbReference>
<evidence type="ECO:0000256" key="1">
    <source>
        <dbReference type="SAM" id="MobiDB-lite"/>
    </source>
</evidence>
<accession>A0A2C5Y732</accession>
<comment type="caution">
    <text evidence="2">The sequence shown here is derived from an EMBL/GenBank/DDBJ whole genome shotgun (WGS) entry which is preliminary data.</text>
</comment>
<protein>
    <submittedName>
        <fullName evidence="2">Uncharacterized protein</fullName>
    </submittedName>
</protein>
<proteinExistence type="predicted"/>